<dbReference type="RefSeq" id="WP_289511849.1">
    <property type="nucleotide sequence ID" value="NZ_JAUDEA010000017.1"/>
</dbReference>
<reference evidence="2" key="2">
    <citation type="submission" date="2023-06" db="EMBL/GenBank/DDBJ databases">
        <authorList>
            <person name="Zeman M."/>
            <person name="Kubasova T."/>
            <person name="Jahodarova E."/>
            <person name="Nykrynova M."/>
            <person name="Rychlik I."/>
        </authorList>
    </citation>
    <scope>NUCLEOTIDE SEQUENCE</scope>
    <source>
        <strain evidence="2">153_Feed</strain>
    </source>
</reference>
<dbReference type="EMBL" id="JAUDEA010000017">
    <property type="protein sequence ID" value="MDM8271772.1"/>
    <property type="molecule type" value="Genomic_DNA"/>
</dbReference>
<proteinExistence type="predicted"/>
<dbReference type="PIRSF" id="PIRSF020634">
    <property type="entry name" value="TerY_vWA"/>
    <property type="match status" value="1"/>
</dbReference>
<evidence type="ECO:0000259" key="1">
    <source>
        <dbReference type="PROSITE" id="PS50234"/>
    </source>
</evidence>
<reference evidence="2" key="1">
    <citation type="submission" date="2023-06" db="EMBL/GenBank/DDBJ databases">
        <title>Identification and characterization of horizontal gene transfer across gut microbiota members of farm animals based on homology search.</title>
        <authorList>
            <person name="Schwarzerova J."/>
            <person name="Nykrynova M."/>
            <person name="Jureckova K."/>
            <person name="Cejkova D."/>
            <person name="Rychlik I."/>
        </authorList>
    </citation>
    <scope>NUCLEOTIDE SEQUENCE</scope>
    <source>
        <strain evidence="2">153_Feed</strain>
    </source>
</reference>
<sequence length="228" mass="25261">MNELMKIGVEDLFDNPTPRVPVALCLDCSGSMNGEPINELNEGVKTFYQAIDEDEIARFSAEICIVTFGPAELEADFATLDVRPQPPILSASGNTPMGEAVKLSLDSLERRKELYKESGVDYYQPWLVLMTDGKPYGGSLELLNQQVNRVTRMVESRKLTVFPIGIGSEADMGTLQRFSPGRSPLRLQGLKFSEFFSWLSKSVSRVSQSTPGDKVALDFEGIRGWAEL</sequence>
<evidence type="ECO:0000313" key="2">
    <source>
        <dbReference type="EMBL" id="MDM8271772.1"/>
    </source>
</evidence>
<organism evidence="2 3">
    <name type="scientific">Thermophilibacter provencensis</name>
    <dbReference type="NCBI Taxonomy" id="1852386"/>
    <lineage>
        <taxon>Bacteria</taxon>
        <taxon>Bacillati</taxon>
        <taxon>Actinomycetota</taxon>
        <taxon>Coriobacteriia</taxon>
        <taxon>Coriobacteriales</taxon>
        <taxon>Atopobiaceae</taxon>
        <taxon>Thermophilibacter</taxon>
    </lineage>
</organism>
<gene>
    <name evidence="2" type="ORF">QUW25_08855</name>
</gene>
<dbReference type="SUPFAM" id="SSF53300">
    <property type="entry name" value="vWA-like"/>
    <property type="match status" value="1"/>
</dbReference>
<dbReference type="Gene3D" id="3.40.50.410">
    <property type="entry name" value="von Willebrand factor, type A domain"/>
    <property type="match status" value="1"/>
</dbReference>
<dbReference type="Proteomes" id="UP001529256">
    <property type="component" value="Unassembled WGS sequence"/>
</dbReference>
<protein>
    <submittedName>
        <fullName evidence="2">VWA domain-containing protein</fullName>
    </submittedName>
</protein>
<dbReference type="PROSITE" id="PS50234">
    <property type="entry name" value="VWFA"/>
    <property type="match status" value="1"/>
</dbReference>
<dbReference type="SMART" id="SM00327">
    <property type="entry name" value="VWA"/>
    <property type="match status" value="1"/>
</dbReference>
<feature type="domain" description="VWFA" evidence="1">
    <location>
        <begin position="21"/>
        <end position="206"/>
    </location>
</feature>
<name>A0ABT7V5A1_9ACTN</name>
<dbReference type="Pfam" id="PF00092">
    <property type="entry name" value="VWA"/>
    <property type="match status" value="1"/>
</dbReference>
<dbReference type="InterPro" id="IPR011392">
    <property type="entry name" value="Tellurite-R_TerY"/>
</dbReference>
<keyword evidence="3" id="KW-1185">Reference proteome</keyword>
<accession>A0ABT7V5A1</accession>
<comment type="caution">
    <text evidence="2">The sequence shown here is derived from an EMBL/GenBank/DDBJ whole genome shotgun (WGS) entry which is preliminary data.</text>
</comment>
<dbReference type="InterPro" id="IPR036465">
    <property type="entry name" value="vWFA_dom_sf"/>
</dbReference>
<dbReference type="InterPro" id="IPR002035">
    <property type="entry name" value="VWF_A"/>
</dbReference>
<evidence type="ECO:0000313" key="3">
    <source>
        <dbReference type="Proteomes" id="UP001529256"/>
    </source>
</evidence>